<dbReference type="PANTHER" id="PTHR31014:SF0">
    <property type="entry name" value="MITOCHONDRIAL TRANSLATION SYSTEM COMPONENT PET127-RELATED"/>
    <property type="match status" value="1"/>
</dbReference>
<organism evidence="1 3">
    <name type="scientific">Plasmodiophora brassicae</name>
    <name type="common">Clubroot disease agent</name>
    <dbReference type="NCBI Taxonomy" id="37360"/>
    <lineage>
        <taxon>Eukaryota</taxon>
        <taxon>Sar</taxon>
        <taxon>Rhizaria</taxon>
        <taxon>Endomyxa</taxon>
        <taxon>Phytomyxea</taxon>
        <taxon>Plasmodiophorida</taxon>
        <taxon>Plasmodiophoridae</taxon>
        <taxon>Plasmodiophora</taxon>
    </lineage>
</organism>
<dbReference type="AlphaFoldDB" id="A0A0G4IU14"/>
<evidence type="ECO:0000313" key="1">
    <source>
        <dbReference type="EMBL" id="CEO98760.1"/>
    </source>
</evidence>
<dbReference type="STRING" id="37360.A0A0G4IU14"/>
<dbReference type="EMBL" id="OVEO01000014">
    <property type="protein sequence ID" value="SPR00610.1"/>
    <property type="molecule type" value="Genomic_DNA"/>
</dbReference>
<proteinExistence type="predicted"/>
<evidence type="ECO:0000313" key="2">
    <source>
        <dbReference type="EMBL" id="SPR00610.1"/>
    </source>
</evidence>
<evidence type="ECO:0000313" key="4">
    <source>
        <dbReference type="Proteomes" id="UP000290189"/>
    </source>
</evidence>
<sequence length="525" mass="59842">MAMRRRQQRILDGSIYERINVSGAVRTPRLVEPIRPVLQRPGPQPARDLAIPATLSAIEHITQVNFTALPAFVKPSADRRLLERTVAARCAIGCSTSSITSALANVFFAVGAHRPVDTSYLSSAFRRLPKSMTTSTRAPSSIMVHRVGDAWIMDHLSTPASPARRILMDLGKSLEHKLTMEHDDYVKLVLKNASQVETKDSRFETWFESFAFTQIGTIMVRSQLDCSDPDLPGPHQTFDLKTRAVLPIRHNLATYEQHLEYDLESMEGEFNSFEREVYDLSRTVMLKYSMQVRLGRMNGVLVAYHNTNRFFGFEYISLERMDEILVGDTRTANRLFDISFKLLERTLTEILNDFSSEPAMKLTFRAPAKMPGSLQVFVELDPPAIEQLSEQDLIAKLNEFGVSMPGASVGALLTRYDECLREEDPAFKQTYEILPLYEKAAQGKLFLYEMFATHLVNGHDIQHRHELLNLKSARKDLTTVYQFGPHHEQGPLSVAREYWYALKEGERPESNEPKLFMYPDKGYKR</sequence>
<name>A0A0G4IU14_PLABS</name>
<keyword evidence="2" id="KW-0496">Mitochondrion</keyword>
<dbReference type="Pfam" id="PF08634">
    <property type="entry name" value="Pet127"/>
    <property type="match status" value="1"/>
</dbReference>
<geneLocation type="mitochondrion" evidence="2"/>
<dbReference type="GO" id="GO:0005740">
    <property type="term" value="C:mitochondrial envelope"/>
    <property type="evidence" value="ECO:0007669"/>
    <property type="project" value="TreeGrafter"/>
</dbReference>
<evidence type="ECO:0000313" key="3">
    <source>
        <dbReference type="Proteomes" id="UP000039324"/>
    </source>
</evidence>
<reference evidence="1 3" key="1">
    <citation type="submission" date="2015-02" db="EMBL/GenBank/DDBJ databases">
        <authorList>
            <person name="Chooi Y.-H."/>
        </authorList>
    </citation>
    <scope>NUCLEOTIDE SEQUENCE [LARGE SCALE GENOMIC DNA]</scope>
    <source>
        <strain evidence="1">E3</strain>
    </source>
</reference>
<accession>A0A0G4IU14</accession>
<dbReference type="OrthoDB" id="10249045at2759"/>
<dbReference type="Proteomes" id="UP000290189">
    <property type="component" value="Unassembled WGS sequence"/>
</dbReference>
<dbReference type="EMBL" id="CDSF01000087">
    <property type="protein sequence ID" value="CEO98760.1"/>
    <property type="molecule type" value="Genomic_DNA"/>
</dbReference>
<reference evidence="2 4" key="2">
    <citation type="submission" date="2018-03" db="EMBL/GenBank/DDBJ databases">
        <authorList>
            <person name="Fogelqvist J."/>
        </authorList>
    </citation>
    <scope>NUCLEOTIDE SEQUENCE [LARGE SCALE GENOMIC DNA]</scope>
</reference>
<dbReference type="Proteomes" id="UP000039324">
    <property type="component" value="Unassembled WGS sequence"/>
</dbReference>
<evidence type="ECO:0008006" key="5">
    <source>
        <dbReference type="Google" id="ProtNLM"/>
    </source>
</evidence>
<protein>
    <recommendedName>
        <fullName evidence="5">Pet127-domain-containing protein</fullName>
    </recommendedName>
</protein>
<dbReference type="GO" id="GO:0000964">
    <property type="term" value="P:mitochondrial RNA 5'-end processing"/>
    <property type="evidence" value="ECO:0007669"/>
    <property type="project" value="TreeGrafter"/>
</dbReference>
<dbReference type="InterPro" id="IPR013943">
    <property type="entry name" value="Pet127"/>
</dbReference>
<keyword evidence="3" id="KW-1185">Reference proteome</keyword>
<gene>
    <name evidence="1" type="ORF">PBRA_006874</name>
    <name evidence="2" type="ORF">PLBR_LOCUS7825</name>
</gene>
<dbReference type="PANTHER" id="PTHR31014">
    <property type="entry name" value="MITOCHONDRIAL TRANSLATION SYSTEM COMPONENT PET127-RELATED"/>
    <property type="match status" value="1"/>
</dbReference>